<dbReference type="InterPro" id="IPR026960">
    <property type="entry name" value="RVT-Znf"/>
</dbReference>
<evidence type="ECO:0000313" key="2">
    <source>
        <dbReference type="EMBL" id="PVH32720.1"/>
    </source>
</evidence>
<dbReference type="Gramene" id="PVH32720">
    <property type="protein sequence ID" value="PVH32720"/>
    <property type="gene ID" value="PAHAL_9G468800"/>
</dbReference>
<organism evidence="2">
    <name type="scientific">Panicum hallii</name>
    <dbReference type="NCBI Taxonomy" id="206008"/>
    <lineage>
        <taxon>Eukaryota</taxon>
        <taxon>Viridiplantae</taxon>
        <taxon>Streptophyta</taxon>
        <taxon>Embryophyta</taxon>
        <taxon>Tracheophyta</taxon>
        <taxon>Spermatophyta</taxon>
        <taxon>Magnoliopsida</taxon>
        <taxon>Liliopsida</taxon>
        <taxon>Poales</taxon>
        <taxon>Poaceae</taxon>
        <taxon>PACMAD clade</taxon>
        <taxon>Panicoideae</taxon>
        <taxon>Panicodae</taxon>
        <taxon>Paniceae</taxon>
        <taxon>Panicinae</taxon>
        <taxon>Panicum</taxon>
        <taxon>Panicum sect. Panicum</taxon>
    </lineage>
</organism>
<sequence>MPTYFLTVFRPQKWAIKKIDKLRRSFLWKGTAETNGGRCLVRWTKTMRPKKFVDLDLFGRALRLRWLWFQWTAPERPWVGTEPPVNAVDKQLFRASTTVTLGDGEMASFWQSSWMDGHAPMDLYPALYRLAWRKNRSVKEELMNQSWTRGLWRMETVSEMANFVELWDKVQAVQLTANSDTIKWKWTADGVYTAKSAYVAQFQGSYSLFKGSHIWQAETEGKHKFFAWLFVQSKILTADKLLVRNWPCNPVCALCSQEPETASHLILHCSFARQIWDRMAAWTANLIQIPAQGIAILDCQPPMLKLLAPDRPIVAKD</sequence>
<protein>
    <recommendedName>
        <fullName evidence="1">Reverse transcriptase zinc-binding domain-containing protein</fullName>
    </recommendedName>
</protein>
<reference evidence="2" key="1">
    <citation type="submission" date="2018-04" db="EMBL/GenBank/DDBJ databases">
        <title>WGS assembly of Panicum hallii.</title>
        <authorList>
            <person name="Lovell J."/>
            <person name="Jenkins J."/>
            <person name="Lowry D."/>
            <person name="Mamidi S."/>
            <person name="Sreedasyam A."/>
            <person name="Weng X."/>
            <person name="Barry K."/>
            <person name="Bonette J."/>
            <person name="Campitelli B."/>
            <person name="Daum C."/>
            <person name="Gordon S."/>
            <person name="Gould B."/>
            <person name="Lipzen A."/>
            <person name="Macqueen A."/>
            <person name="Palacio-Mejia J."/>
            <person name="Plott C."/>
            <person name="Shakirov E."/>
            <person name="Shu S."/>
            <person name="Yoshinaga Y."/>
            <person name="Zane M."/>
            <person name="Rokhsar D."/>
            <person name="Grimwood J."/>
            <person name="Schmutz J."/>
            <person name="Juenger T."/>
        </authorList>
    </citation>
    <scope>NUCLEOTIDE SEQUENCE [LARGE SCALE GENOMIC DNA]</scope>
    <source>
        <strain evidence="2">FIL2</strain>
    </source>
</reference>
<proteinExistence type="predicted"/>
<dbReference type="AlphaFoldDB" id="A0A2T8I4Y4"/>
<dbReference type="PANTHER" id="PTHR33116">
    <property type="entry name" value="REVERSE TRANSCRIPTASE ZINC-BINDING DOMAIN-CONTAINING PROTEIN-RELATED-RELATED"/>
    <property type="match status" value="1"/>
</dbReference>
<dbReference type="Proteomes" id="UP000243499">
    <property type="component" value="Chromosome 9"/>
</dbReference>
<evidence type="ECO:0000259" key="1">
    <source>
        <dbReference type="Pfam" id="PF13966"/>
    </source>
</evidence>
<dbReference type="EMBL" id="CM008054">
    <property type="protein sequence ID" value="PVH32720.1"/>
    <property type="molecule type" value="Genomic_DNA"/>
</dbReference>
<feature type="domain" description="Reverse transcriptase zinc-binding" evidence="1">
    <location>
        <begin position="192"/>
        <end position="276"/>
    </location>
</feature>
<dbReference type="PANTHER" id="PTHR33116:SF85">
    <property type="entry name" value="REVERSE TRANSCRIPTASE ZINC-BINDING DOMAIN-CONTAINING PROTEIN"/>
    <property type="match status" value="1"/>
</dbReference>
<name>A0A2T8I4Y4_9POAL</name>
<dbReference type="Pfam" id="PF13966">
    <property type="entry name" value="zf-RVT"/>
    <property type="match status" value="1"/>
</dbReference>
<accession>A0A2T8I4Y4</accession>
<gene>
    <name evidence="2" type="ORF">PAHAL_9G468800</name>
</gene>